<feature type="region of interest" description="Disordered" evidence="1">
    <location>
        <begin position="1"/>
        <end position="25"/>
    </location>
</feature>
<protein>
    <submittedName>
        <fullName evidence="2">Uncharacterized protein</fullName>
    </submittedName>
</protein>
<evidence type="ECO:0000256" key="1">
    <source>
        <dbReference type="SAM" id="MobiDB-lite"/>
    </source>
</evidence>
<dbReference type="Proteomes" id="UP000479710">
    <property type="component" value="Unassembled WGS sequence"/>
</dbReference>
<gene>
    <name evidence="2" type="ORF">E2562_000156</name>
</gene>
<proteinExistence type="predicted"/>
<keyword evidence="3" id="KW-1185">Reference proteome</keyword>
<sequence length="116" mass="12073">MACSSSPRPRALSSSSLGAASSSARPRALLPSTAAALALSSSARLGHARPSLLARTSPLLGCAPLLLLPHTSPRARPSVQLLFNGLQQANRSPLLSFGYRKPPIMAPSRKPGLIRN</sequence>
<name>A0A6G1DC14_9ORYZ</name>
<dbReference type="EMBL" id="SPHZ02000006">
    <property type="protein sequence ID" value="KAF0909842.1"/>
    <property type="molecule type" value="Genomic_DNA"/>
</dbReference>
<evidence type="ECO:0000313" key="2">
    <source>
        <dbReference type="EMBL" id="KAF0909842.1"/>
    </source>
</evidence>
<organism evidence="2 3">
    <name type="scientific">Oryza meyeriana var. granulata</name>
    <dbReference type="NCBI Taxonomy" id="110450"/>
    <lineage>
        <taxon>Eukaryota</taxon>
        <taxon>Viridiplantae</taxon>
        <taxon>Streptophyta</taxon>
        <taxon>Embryophyta</taxon>
        <taxon>Tracheophyta</taxon>
        <taxon>Spermatophyta</taxon>
        <taxon>Magnoliopsida</taxon>
        <taxon>Liliopsida</taxon>
        <taxon>Poales</taxon>
        <taxon>Poaceae</taxon>
        <taxon>BOP clade</taxon>
        <taxon>Oryzoideae</taxon>
        <taxon>Oryzeae</taxon>
        <taxon>Oryzinae</taxon>
        <taxon>Oryza</taxon>
        <taxon>Oryza meyeriana</taxon>
    </lineage>
</organism>
<dbReference type="AlphaFoldDB" id="A0A6G1DC14"/>
<reference evidence="2 3" key="1">
    <citation type="submission" date="2019-11" db="EMBL/GenBank/DDBJ databases">
        <title>Whole genome sequence of Oryza granulata.</title>
        <authorList>
            <person name="Li W."/>
        </authorList>
    </citation>
    <scope>NUCLEOTIDE SEQUENCE [LARGE SCALE GENOMIC DNA]</scope>
    <source>
        <strain evidence="3">cv. Menghai</strain>
        <tissue evidence="2">Leaf</tissue>
    </source>
</reference>
<accession>A0A6G1DC14</accession>
<comment type="caution">
    <text evidence="2">The sequence shown here is derived from an EMBL/GenBank/DDBJ whole genome shotgun (WGS) entry which is preliminary data.</text>
</comment>
<evidence type="ECO:0000313" key="3">
    <source>
        <dbReference type="Proteomes" id="UP000479710"/>
    </source>
</evidence>